<evidence type="ECO:0000256" key="15">
    <source>
        <dbReference type="ARBA" id="ARBA00071146"/>
    </source>
</evidence>
<comment type="catalytic activity">
    <reaction evidence="1">
        <text>a 1,2-diacyl-sn-glycero-3-phospho-(1D-myo-inositol-4,5-bisphosphate) + H2O = a 1,2-diacyl-sn-glycero-3-phospho-(1D-myo-inositol 4-phosphate) + phosphate</text>
        <dbReference type="Rhea" id="RHEA:22764"/>
        <dbReference type="ChEBI" id="CHEBI:15377"/>
        <dbReference type="ChEBI" id="CHEBI:43474"/>
        <dbReference type="ChEBI" id="CHEBI:58178"/>
        <dbReference type="ChEBI" id="CHEBI:58456"/>
        <dbReference type="EC" id="3.1.3.36"/>
    </reaction>
</comment>
<evidence type="ECO:0000256" key="3">
    <source>
        <dbReference type="ARBA" id="ARBA00008943"/>
    </source>
</evidence>
<feature type="domain" description="SAC" evidence="20">
    <location>
        <begin position="119"/>
        <end position="414"/>
    </location>
</feature>
<feature type="compositionally biased region" description="Pro residues" evidence="18">
    <location>
        <begin position="1121"/>
        <end position="1141"/>
    </location>
</feature>
<dbReference type="InterPro" id="IPR012677">
    <property type="entry name" value="Nucleotide-bd_a/b_plait_sf"/>
</dbReference>
<feature type="compositionally biased region" description="Low complexity" evidence="18">
    <location>
        <begin position="1145"/>
        <end position="1166"/>
    </location>
</feature>
<dbReference type="EC" id="3.1.3.36" evidence="5"/>
<feature type="compositionally biased region" description="Polar residues" evidence="18">
    <location>
        <begin position="1239"/>
        <end position="1248"/>
    </location>
</feature>
<dbReference type="Gene3D" id="3.30.70.330">
    <property type="match status" value="1"/>
</dbReference>
<dbReference type="CDD" id="cd09098">
    <property type="entry name" value="INPP5c_Synj1"/>
    <property type="match status" value="1"/>
</dbReference>
<organism evidence="21 22">
    <name type="scientific">Microtus ochrogaster</name>
    <name type="common">Prairie vole</name>
    <dbReference type="NCBI Taxonomy" id="79684"/>
    <lineage>
        <taxon>Eukaryota</taxon>
        <taxon>Metazoa</taxon>
        <taxon>Chordata</taxon>
        <taxon>Craniata</taxon>
        <taxon>Vertebrata</taxon>
        <taxon>Euteleostomi</taxon>
        <taxon>Mammalia</taxon>
        <taxon>Eutheria</taxon>
        <taxon>Euarchontoglires</taxon>
        <taxon>Glires</taxon>
        <taxon>Rodentia</taxon>
        <taxon>Myomorpha</taxon>
        <taxon>Muroidea</taxon>
        <taxon>Cricetidae</taxon>
        <taxon>Arvicolinae</taxon>
        <taxon>Microtus</taxon>
    </lineage>
</organism>
<comment type="function">
    <text evidence="13">Phosphatase that acts on various phosphoinositides, including phosphatidylinositol 4-phosphate, phosphatidylinositol (4,5)-bisphosphate and phosphatidylinositol (3,4,5)-trisphosphate. Has a role in clathrin-mediated endocytosis. Hydrolyzes PIP2 bound to actin regulatory proteins resulting in the rearrangement of actin filaments downstream of tyrosine kinase and ASH/GRB2.</text>
</comment>
<dbReference type="GO" id="GO:0048259">
    <property type="term" value="P:regulation of receptor-mediated endocytosis"/>
    <property type="evidence" value="ECO:0007669"/>
    <property type="project" value="UniProtKB-ARBA"/>
</dbReference>
<evidence type="ECO:0000259" key="20">
    <source>
        <dbReference type="PROSITE" id="PS50275"/>
    </source>
</evidence>
<dbReference type="GO" id="GO:0048488">
    <property type="term" value="P:synaptic vesicle endocytosis"/>
    <property type="evidence" value="ECO:0007669"/>
    <property type="project" value="TreeGrafter"/>
</dbReference>
<evidence type="ECO:0000256" key="18">
    <source>
        <dbReference type="SAM" id="MobiDB-lite"/>
    </source>
</evidence>
<keyword evidence="7" id="KW-0963">Cytoplasm</keyword>
<keyword evidence="6" id="KW-0488">Methylation</keyword>
<evidence type="ECO:0000256" key="8">
    <source>
        <dbReference type="ARBA" id="ARBA00022553"/>
    </source>
</evidence>
<feature type="compositionally biased region" description="Low complexity" evidence="18">
    <location>
        <begin position="1041"/>
        <end position="1055"/>
    </location>
</feature>
<comment type="similarity">
    <text evidence="4">In the central section; belongs to the inositol 1,4,5-trisphosphate 5-phosphatase family.</text>
</comment>
<dbReference type="Proteomes" id="UP000710432">
    <property type="component" value="Unassembled WGS sequence"/>
</dbReference>
<dbReference type="FunFam" id="3.30.70.330:FF:000076">
    <property type="entry name" value="Synaptojanin-1 isoform 1"/>
    <property type="match status" value="1"/>
</dbReference>
<feature type="region of interest" description="Disordered" evidence="18">
    <location>
        <begin position="978"/>
        <end position="1169"/>
    </location>
</feature>
<dbReference type="Pfam" id="PF02383">
    <property type="entry name" value="Syja_N"/>
    <property type="match status" value="2"/>
</dbReference>
<keyword evidence="12" id="KW-0443">Lipid metabolism</keyword>
<dbReference type="GO" id="GO:0030118">
    <property type="term" value="C:clathrin coat"/>
    <property type="evidence" value="ECO:0007669"/>
    <property type="project" value="UniProtKB-ARBA"/>
</dbReference>
<evidence type="ECO:0000256" key="11">
    <source>
        <dbReference type="ARBA" id="ARBA00022884"/>
    </source>
</evidence>
<keyword evidence="8" id="KW-0597">Phosphoprotein</keyword>
<dbReference type="GO" id="GO:0046856">
    <property type="term" value="P:phosphatidylinositol dephosphorylation"/>
    <property type="evidence" value="ECO:0007669"/>
    <property type="project" value="InterPro"/>
</dbReference>
<evidence type="ECO:0000256" key="14">
    <source>
        <dbReference type="ARBA" id="ARBA00062418"/>
    </source>
</evidence>
<feature type="region of interest" description="Disordered" evidence="18">
    <location>
        <begin position="1200"/>
        <end position="1312"/>
    </location>
</feature>
<feature type="compositionally biased region" description="Pro residues" evidence="18">
    <location>
        <begin position="1098"/>
        <end position="1109"/>
    </location>
</feature>
<keyword evidence="9" id="KW-0254">Endocytosis</keyword>
<evidence type="ECO:0000256" key="12">
    <source>
        <dbReference type="ARBA" id="ARBA00023098"/>
    </source>
</evidence>
<evidence type="ECO:0000256" key="10">
    <source>
        <dbReference type="ARBA" id="ARBA00022801"/>
    </source>
</evidence>
<dbReference type="SUPFAM" id="SSF54928">
    <property type="entry name" value="RNA-binding domain, RBD"/>
    <property type="match status" value="1"/>
</dbReference>
<dbReference type="GO" id="GO:0003723">
    <property type="term" value="F:RNA binding"/>
    <property type="evidence" value="ECO:0007669"/>
    <property type="project" value="UniProtKB-UniRule"/>
</dbReference>
<dbReference type="GO" id="GO:0098793">
    <property type="term" value="C:presynapse"/>
    <property type="evidence" value="ECO:0007669"/>
    <property type="project" value="TreeGrafter"/>
</dbReference>
<dbReference type="InterPro" id="IPR035979">
    <property type="entry name" value="RBD_domain_sf"/>
</dbReference>
<feature type="domain" description="RRM" evidence="19">
    <location>
        <begin position="861"/>
        <end position="938"/>
    </location>
</feature>
<dbReference type="InterPro" id="IPR036691">
    <property type="entry name" value="Endo/exonu/phosph_ase_sf"/>
</dbReference>
<dbReference type="PROSITE" id="PS50102">
    <property type="entry name" value="RRM"/>
    <property type="match status" value="1"/>
</dbReference>
<evidence type="ECO:0000313" key="21">
    <source>
        <dbReference type="EMBL" id="KAH0507319.1"/>
    </source>
</evidence>
<dbReference type="Gene3D" id="3.60.10.10">
    <property type="entry name" value="Endonuclease/exonuclease/phosphatase"/>
    <property type="match status" value="1"/>
</dbReference>
<dbReference type="EMBL" id="JAATJU010023643">
    <property type="protein sequence ID" value="KAH0507319.1"/>
    <property type="molecule type" value="Genomic_DNA"/>
</dbReference>
<evidence type="ECO:0000256" key="17">
    <source>
        <dbReference type="PROSITE-ProRule" id="PRU00176"/>
    </source>
</evidence>
<comment type="caution">
    <text evidence="21">The sequence shown here is derived from an EMBL/GenBank/DDBJ whole genome shotgun (WGS) entry which is preliminary data.</text>
</comment>
<dbReference type="Pfam" id="PF08952">
    <property type="entry name" value="DUF1866"/>
    <property type="match status" value="1"/>
</dbReference>
<evidence type="ECO:0000256" key="4">
    <source>
        <dbReference type="ARBA" id="ARBA00009678"/>
    </source>
</evidence>
<dbReference type="PANTHER" id="PTHR11200:SF158">
    <property type="entry name" value="SYNAPTOJANIN-1"/>
    <property type="match status" value="1"/>
</dbReference>
<feature type="compositionally biased region" description="Pro residues" evidence="18">
    <location>
        <begin position="1349"/>
        <end position="1360"/>
    </location>
</feature>
<reference evidence="21" key="1">
    <citation type="submission" date="2020-03" db="EMBL/GenBank/DDBJ databases">
        <title>Studies in the Genomics of Life Span.</title>
        <authorList>
            <person name="Glass D."/>
        </authorList>
    </citation>
    <scope>NUCLEOTIDE SEQUENCE</scope>
    <source>
        <strain evidence="21">LTLLF</strain>
        <tissue evidence="21">Muscle</tissue>
    </source>
</reference>
<evidence type="ECO:0000256" key="6">
    <source>
        <dbReference type="ARBA" id="ARBA00022481"/>
    </source>
</evidence>
<dbReference type="InterPro" id="IPR046985">
    <property type="entry name" value="IP5"/>
</dbReference>
<evidence type="ECO:0000256" key="2">
    <source>
        <dbReference type="ARBA" id="ARBA00004556"/>
    </source>
</evidence>
<evidence type="ECO:0000256" key="16">
    <source>
        <dbReference type="ARBA" id="ARBA00077888"/>
    </source>
</evidence>
<comment type="similarity">
    <text evidence="3">Belongs to the synaptojanin family.</text>
</comment>
<evidence type="ECO:0000256" key="13">
    <source>
        <dbReference type="ARBA" id="ARBA00053493"/>
    </source>
</evidence>
<dbReference type="InterPro" id="IPR002013">
    <property type="entry name" value="SAC_dom"/>
</dbReference>
<feature type="compositionally biased region" description="Polar residues" evidence="18">
    <location>
        <begin position="1207"/>
        <end position="1228"/>
    </location>
</feature>
<dbReference type="GO" id="GO:0004439">
    <property type="term" value="F:phosphatidylinositol-4,5-bisphosphate 5-phosphatase activity"/>
    <property type="evidence" value="ECO:0007669"/>
    <property type="project" value="UniProtKB-EC"/>
</dbReference>
<dbReference type="PROSITE" id="PS50275">
    <property type="entry name" value="SAC"/>
    <property type="match status" value="1"/>
</dbReference>
<comment type="subunit">
    <text evidence="14">Interacts with ASH/GRB2. Interacts with PACSIN1, PACSIN2 and PACSIN3. Interacts with AMPH, SH3GL1, SH3GL2 and SH3GL3. Interacts with MYO1E (via SH3 domain). Interacts with BIN1 and DNM1. Interacts with EPS15.</text>
</comment>
<feature type="compositionally biased region" description="Polar residues" evidence="18">
    <location>
        <begin position="1287"/>
        <end position="1299"/>
    </location>
</feature>
<comment type="subcellular location">
    <subcellularLocation>
        <location evidence="2">Cytoplasm</location>
        <location evidence="2">Perinuclear region</location>
    </subcellularLocation>
</comment>
<dbReference type="GO" id="GO:0048471">
    <property type="term" value="C:perinuclear region of cytoplasm"/>
    <property type="evidence" value="ECO:0007669"/>
    <property type="project" value="UniProtKB-SubCell"/>
</dbReference>
<keyword evidence="11 17" id="KW-0694">RNA-binding</keyword>
<dbReference type="InterPro" id="IPR034971">
    <property type="entry name" value="SYNJ1_RRM"/>
</dbReference>
<dbReference type="PANTHER" id="PTHR11200">
    <property type="entry name" value="INOSITOL 5-PHOSPHATASE"/>
    <property type="match status" value="1"/>
</dbReference>
<evidence type="ECO:0000259" key="19">
    <source>
        <dbReference type="PROSITE" id="PS50102"/>
    </source>
</evidence>
<proteinExistence type="inferred from homology"/>
<dbReference type="InterPro" id="IPR000300">
    <property type="entry name" value="IPPc"/>
</dbReference>
<dbReference type="SUPFAM" id="SSF56219">
    <property type="entry name" value="DNase I-like"/>
    <property type="match status" value="1"/>
</dbReference>
<dbReference type="Pfam" id="PF22669">
    <property type="entry name" value="Exo_endo_phos2"/>
    <property type="match status" value="1"/>
</dbReference>
<gene>
    <name evidence="21" type="ORF">LTLLF_169285</name>
</gene>
<evidence type="ECO:0000256" key="9">
    <source>
        <dbReference type="ARBA" id="ARBA00022583"/>
    </source>
</evidence>
<dbReference type="SMART" id="SM01165">
    <property type="entry name" value="DUF1866"/>
    <property type="match status" value="1"/>
</dbReference>
<feature type="compositionally biased region" description="Pro residues" evidence="18">
    <location>
        <begin position="1002"/>
        <end position="1024"/>
    </location>
</feature>
<evidence type="ECO:0000256" key="5">
    <source>
        <dbReference type="ARBA" id="ARBA00013044"/>
    </source>
</evidence>
<name>A0A8J6GAZ9_MICOH</name>
<evidence type="ECO:0000313" key="22">
    <source>
        <dbReference type="Proteomes" id="UP000710432"/>
    </source>
</evidence>
<dbReference type="GO" id="GO:0017124">
    <property type="term" value="F:SH3 domain binding"/>
    <property type="evidence" value="ECO:0007669"/>
    <property type="project" value="TreeGrafter"/>
</dbReference>
<dbReference type="InterPro" id="IPR015047">
    <property type="entry name" value="SYNJ1/2_RRM"/>
</dbReference>
<accession>A0A8J6GAZ9</accession>
<evidence type="ECO:0000256" key="1">
    <source>
        <dbReference type="ARBA" id="ARBA00001786"/>
    </source>
</evidence>
<feature type="compositionally biased region" description="Polar residues" evidence="18">
    <location>
        <begin position="983"/>
        <end position="997"/>
    </location>
</feature>
<dbReference type="FunFam" id="3.60.10.10:FF:000003">
    <property type="entry name" value="Synaptojanin-1 isoform 1"/>
    <property type="match status" value="1"/>
</dbReference>
<dbReference type="CDD" id="cd12719">
    <property type="entry name" value="RRM_SYNJ1"/>
    <property type="match status" value="1"/>
</dbReference>
<evidence type="ECO:0000256" key="7">
    <source>
        <dbReference type="ARBA" id="ARBA00022490"/>
    </source>
</evidence>
<protein>
    <recommendedName>
        <fullName evidence="15">Synaptojanin-1</fullName>
        <ecNumber evidence="5">3.1.3.36</ecNumber>
    </recommendedName>
    <alternativeName>
        <fullName evidence="16">Synaptic inositol 1,4,5-trisphosphate 5-phosphatase 1</fullName>
    </alternativeName>
</protein>
<sequence>MAFSKGFRIYHKLDPPPFSLIVETRHKEECLMFESGAVAVLSSAEKEAIKSTYTKVLDAYGLLGVLRLNLGDTMLHYLVLVTGCMSVGKIQESEVFRVTSTEFISLRVDASDEDRISEVRKVLNSGNFYFAWSASGVSLDLSLNAHRSMQEHTTDNRFFWNQSLHLHLKHYGVNCDDWLLRLMCGGVEIRTIYAAHKQAKACLISRLSCERAGTRFNVRGTNDDGHVANFVETEQVGSHRVRMSRGFEANAPAFDRHFRTLKDLYGKQIVVNLLGSKEGEHMLSKAFQSHLKASEHASDIHMVSFDYHQMVKGGKAEKLHSVFKPQVQKFLDYGFFYFDGSEVQRCQSGTVRTNCLDCLDRTNSVQAFLGLEMLTKQLDALGLAEKPQLVTRFQEVFRSMWSVNGDSISKIYAGTGALEGKAKAGKLKDGARSVTRTIQNNFFDSSKQEAIDVLLLGNTLNSDLADKARALLTTGSLRASSKVLKNMCENFYKYSKPKKIRVCVGTWNVNGGKQFRSIAFKNQTLTDWLLDAPKLAGIQEFQDKRSKPTDIFAIGFEEMVELNAGNIVNASTTNQKLWAVELQKTISRDNKYVLLASEQLVGVCLFVFIRPQHAPFIRDVAVDTVKTGMGGATGNKGAVAIRMLFHTTSLCFVCSHFAAGQSQVKERNEDFVEIARKLSFPMGRMLFSHDYVFWCGDFNYRIDLPNEEVKELIRQQNWDSLIAGDQLINQKNAGQIFRGFLEGKVTFAPTYKYDLFSEDYDTSEKCRTPAWTDRVLWRRRKWPFDRSAEDLDLLNASFQDESKILYTWTPGTLLHYGRAELKTSDHRPVVALIDIDIFEVEAEERQKIYKEVIAVQGPPDGTVLVSIKSSAQENTFFDDALIDELLQQFAHFGEVILIRFVEDKMWVTFLEGSSALNVLSLNGKELLNRTITITLKSPDWIKNLEEEMSLEKISVTLPSSTSSTLLGEDAELTADFDMEGSPVDTQPAAQKDSSQTLEPKRPPPPRPVAPPARPAPPQRPPPPSGRNQPSPQAGLAGPGPAGYAAARPAIPARAGVISAPQSQARASAGRLTPESQSKPPETSKGPAVLPEPLKPQAAFPPQPSLPPPAQKLQEPLVPMAAPMPPPGPQPNLETPPQPPPRSRSSHSLPADSSPQLQAQLSAQMSPVLTPDPKMLIQLPSASQSSVNSLSSVSCMPAMPPVPARSKLQGSMGTSANPFSSLPSRNPFTDRTAAPGNPFRAQSQESEATSWLFKEEPVPSSPFPPLLPLTHDTSKPSSSLDGFEDNFDLQSQSTVKTSNPKGWVTFEEDDDFPTAGTSKSVCPALLGTTPASSDDWSKGAGVAFCVLPARRPPPPPAPLLPPSTSLPAGPCTTLASKASPTLDFTER</sequence>
<feature type="region of interest" description="Disordered" evidence="18">
    <location>
        <begin position="1349"/>
        <end position="1386"/>
    </location>
</feature>
<dbReference type="InterPro" id="IPR000504">
    <property type="entry name" value="RRM_dom"/>
</dbReference>
<dbReference type="SMART" id="SM00128">
    <property type="entry name" value="IPPc"/>
    <property type="match status" value="1"/>
</dbReference>
<keyword evidence="10" id="KW-0378">Hydrolase</keyword>
<feature type="compositionally biased region" description="Low complexity" evidence="18">
    <location>
        <begin position="1025"/>
        <end position="1035"/>
    </location>
</feature>